<keyword evidence="4 6" id="KW-1133">Transmembrane helix</keyword>
<keyword evidence="3 6" id="KW-0812">Transmembrane</keyword>
<dbReference type="Proteomes" id="UP000824209">
    <property type="component" value="Unassembled WGS sequence"/>
</dbReference>
<feature type="transmembrane region" description="Helical" evidence="6">
    <location>
        <begin position="12"/>
        <end position="30"/>
    </location>
</feature>
<feature type="domain" description="DUF2179" evidence="7">
    <location>
        <begin position="223"/>
        <end position="277"/>
    </location>
</feature>
<dbReference type="PANTHER" id="PTHR33545:SF5">
    <property type="entry name" value="UPF0750 MEMBRANE PROTEIN YITT"/>
    <property type="match status" value="1"/>
</dbReference>
<sequence>MNQRMKNLALDLGADVIGSILFAAGIYTFAGAGEFAPGGISGLALIINHLWGLPIGITSLALNAPIILFSFRLLGHRFFLKSIRTMIMNTIFVDFIFTHIPVYKGDRLTAALFAGALLGAGLAVIYMRGSSTGGADFLIMSVKKLRPHLSLGQVTMVLDLLIILLGWPVFGDMDSVLYGIVAAFATSLIIDKVMYGMGAGKLVQIITNDGPAVANAISESTERGSTLIRAVGSYTGQDRDVLLCACSKSEAYKVRAAAHRVDPKCFVMITETSEVFGEGFLEAKEEK</sequence>
<dbReference type="PANTHER" id="PTHR33545">
    <property type="entry name" value="UPF0750 MEMBRANE PROTEIN YITT-RELATED"/>
    <property type="match status" value="1"/>
</dbReference>
<organism evidence="8 9">
    <name type="scientific">Candidatus Ruthenibacterium avium</name>
    <dbReference type="NCBI Taxonomy" id="2838751"/>
    <lineage>
        <taxon>Bacteria</taxon>
        <taxon>Bacillati</taxon>
        <taxon>Bacillota</taxon>
        <taxon>Clostridia</taxon>
        <taxon>Eubacteriales</taxon>
        <taxon>Oscillospiraceae</taxon>
        <taxon>Ruthenibacterium</taxon>
    </lineage>
</organism>
<feature type="transmembrane region" description="Helical" evidence="6">
    <location>
        <begin position="83"/>
        <end position="102"/>
    </location>
</feature>
<keyword evidence="5 6" id="KW-0472">Membrane</keyword>
<gene>
    <name evidence="8" type="ORF">H9943_03125</name>
</gene>
<comment type="caution">
    <text evidence="8">The sequence shown here is derived from an EMBL/GenBank/DDBJ whole genome shotgun (WGS) entry which is preliminary data.</text>
</comment>
<dbReference type="AlphaFoldDB" id="A0A9D2M0X2"/>
<comment type="subcellular location">
    <subcellularLocation>
        <location evidence="1">Cell membrane</location>
        <topology evidence="1">Multi-pass membrane protein</topology>
    </subcellularLocation>
</comment>
<evidence type="ECO:0000256" key="5">
    <source>
        <dbReference type="ARBA" id="ARBA00023136"/>
    </source>
</evidence>
<dbReference type="InterPro" id="IPR051461">
    <property type="entry name" value="UPF0750_membrane"/>
</dbReference>
<evidence type="ECO:0000256" key="3">
    <source>
        <dbReference type="ARBA" id="ARBA00022692"/>
    </source>
</evidence>
<evidence type="ECO:0000256" key="4">
    <source>
        <dbReference type="ARBA" id="ARBA00022989"/>
    </source>
</evidence>
<dbReference type="GO" id="GO:0005886">
    <property type="term" value="C:plasma membrane"/>
    <property type="evidence" value="ECO:0007669"/>
    <property type="project" value="UniProtKB-SubCell"/>
</dbReference>
<feature type="transmembrane region" description="Helical" evidence="6">
    <location>
        <begin position="176"/>
        <end position="195"/>
    </location>
</feature>
<feature type="transmembrane region" description="Helical" evidence="6">
    <location>
        <begin position="148"/>
        <end position="170"/>
    </location>
</feature>
<reference evidence="8" key="2">
    <citation type="submission" date="2021-04" db="EMBL/GenBank/DDBJ databases">
        <authorList>
            <person name="Gilroy R."/>
        </authorList>
    </citation>
    <scope>NUCLEOTIDE SEQUENCE</scope>
    <source>
        <strain evidence="8">ChiBcec8-14828</strain>
    </source>
</reference>
<dbReference type="CDD" id="cd16380">
    <property type="entry name" value="YitT_C"/>
    <property type="match status" value="1"/>
</dbReference>
<dbReference type="InterPro" id="IPR003740">
    <property type="entry name" value="YitT"/>
</dbReference>
<reference evidence="8" key="1">
    <citation type="journal article" date="2021" name="PeerJ">
        <title>Extensive microbial diversity within the chicken gut microbiome revealed by metagenomics and culture.</title>
        <authorList>
            <person name="Gilroy R."/>
            <person name="Ravi A."/>
            <person name="Getino M."/>
            <person name="Pursley I."/>
            <person name="Horton D.L."/>
            <person name="Alikhan N.F."/>
            <person name="Baker D."/>
            <person name="Gharbi K."/>
            <person name="Hall N."/>
            <person name="Watson M."/>
            <person name="Adriaenssens E.M."/>
            <person name="Foster-Nyarko E."/>
            <person name="Jarju S."/>
            <person name="Secka A."/>
            <person name="Antonio M."/>
            <person name="Oren A."/>
            <person name="Chaudhuri R.R."/>
            <person name="La Ragione R."/>
            <person name="Hildebrand F."/>
            <person name="Pallen M.J."/>
        </authorList>
    </citation>
    <scope>NUCLEOTIDE SEQUENCE</scope>
    <source>
        <strain evidence="8">ChiBcec8-14828</strain>
    </source>
</reference>
<dbReference type="Pfam" id="PF10035">
    <property type="entry name" value="DUF2179"/>
    <property type="match status" value="1"/>
</dbReference>
<dbReference type="Gene3D" id="3.30.70.120">
    <property type="match status" value="1"/>
</dbReference>
<evidence type="ECO:0000256" key="2">
    <source>
        <dbReference type="ARBA" id="ARBA00022475"/>
    </source>
</evidence>
<feature type="transmembrane region" description="Helical" evidence="6">
    <location>
        <begin position="50"/>
        <end position="71"/>
    </location>
</feature>
<name>A0A9D2M0X2_9FIRM</name>
<evidence type="ECO:0000256" key="6">
    <source>
        <dbReference type="SAM" id="Phobius"/>
    </source>
</evidence>
<evidence type="ECO:0000259" key="7">
    <source>
        <dbReference type="Pfam" id="PF10035"/>
    </source>
</evidence>
<dbReference type="Pfam" id="PF02588">
    <property type="entry name" value="YitT_membrane"/>
    <property type="match status" value="1"/>
</dbReference>
<keyword evidence="2" id="KW-1003">Cell membrane</keyword>
<feature type="transmembrane region" description="Helical" evidence="6">
    <location>
        <begin position="108"/>
        <end position="127"/>
    </location>
</feature>
<protein>
    <submittedName>
        <fullName evidence="8">YitT family protein</fullName>
    </submittedName>
</protein>
<dbReference type="InterPro" id="IPR019264">
    <property type="entry name" value="DUF2179"/>
</dbReference>
<proteinExistence type="predicted"/>
<dbReference type="InterPro" id="IPR015867">
    <property type="entry name" value="N-reg_PII/ATP_PRibTrfase_C"/>
</dbReference>
<evidence type="ECO:0000313" key="9">
    <source>
        <dbReference type="Proteomes" id="UP000824209"/>
    </source>
</evidence>
<dbReference type="EMBL" id="DWYA01000031">
    <property type="protein sequence ID" value="HJB39371.1"/>
    <property type="molecule type" value="Genomic_DNA"/>
</dbReference>
<evidence type="ECO:0000256" key="1">
    <source>
        <dbReference type="ARBA" id="ARBA00004651"/>
    </source>
</evidence>
<dbReference type="PIRSF" id="PIRSF006483">
    <property type="entry name" value="Membrane_protein_YitT"/>
    <property type="match status" value="1"/>
</dbReference>
<evidence type="ECO:0000313" key="8">
    <source>
        <dbReference type="EMBL" id="HJB39371.1"/>
    </source>
</evidence>
<accession>A0A9D2M0X2</accession>